<organism evidence="2 3">
    <name type="scientific">Neurospora hispaniola</name>
    <dbReference type="NCBI Taxonomy" id="588809"/>
    <lineage>
        <taxon>Eukaryota</taxon>
        <taxon>Fungi</taxon>
        <taxon>Dikarya</taxon>
        <taxon>Ascomycota</taxon>
        <taxon>Pezizomycotina</taxon>
        <taxon>Sordariomycetes</taxon>
        <taxon>Sordariomycetidae</taxon>
        <taxon>Sordariales</taxon>
        <taxon>Sordariaceae</taxon>
        <taxon>Neurospora</taxon>
    </lineage>
</organism>
<sequence>MPSPMICIPLDLCGLGLLALVTYRKTSNAKSRKNDDTFQKECNMKRSMQHLDRWDSKGHLVALVLHTLYISR</sequence>
<comment type="caution">
    <text evidence="2">The sequence shown here is derived from an EMBL/GenBank/DDBJ whole genome shotgun (WGS) entry which is preliminary data.</text>
</comment>
<evidence type="ECO:0000313" key="3">
    <source>
        <dbReference type="Proteomes" id="UP001285908"/>
    </source>
</evidence>
<keyword evidence="1" id="KW-0732">Signal</keyword>
<protein>
    <recommendedName>
        <fullName evidence="4">Secreted protein</fullName>
    </recommendedName>
</protein>
<keyword evidence="3" id="KW-1185">Reference proteome</keyword>
<evidence type="ECO:0008006" key="4">
    <source>
        <dbReference type="Google" id="ProtNLM"/>
    </source>
</evidence>
<reference evidence="2 3" key="1">
    <citation type="journal article" date="2023" name="Mol. Phylogenet. Evol.">
        <title>Genome-scale phylogeny and comparative genomics of the fungal order Sordariales.</title>
        <authorList>
            <person name="Hensen N."/>
            <person name="Bonometti L."/>
            <person name="Westerberg I."/>
            <person name="Brannstrom I.O."/>
            <person name="Guillou S."/>
            <person name="Cros-Aarteil S."/>
            <person name="Calhoun S."/>
            <person name="Haridas S."/>
            <person name="Kuo A."/>
            <person name="Mondo S."/>
            <person name="Pangilinan J."/>
            <person name="Riley R."/>
            <person name="LaButti K."/>
            <person name="Andreopoulos B."/>
            <person name="Lipzen A."/>
            <person name="Chen C."/>
            <person name="Yan M."/>
            <person name="Daum C."/>
            <person name="Ng V."/>
            <person name="Clum A."/>
            <person name="Steindorff A."/>
            <person name="Ohm R.A."/>
            <person name="Martin F."/>
            <person name="Silar P."/>
            <person name="Natvig D.O."/>
            <person name="Lalanne C."/>
            <person name="Gautier V."/>
            <person name="Ament-Velasquez S.L."/>
            <person name="Kruys A."/>
            <person name="Hutchinson M.I."/>
            <person name="Powell A.J."/>
            <person name="Barry K."/>
            <person name="Miller A.N."/>
            <person name="Grigoriev I.V."/>
            <person name="Debuchy R."/>
            <person name="Gladieux P."/>
            <person name="Hiltunen Thoren M."/>
            <person name="Johannesson H."/>
        </authorList>
    </citation>
    <scope>NUCLEOTIDE SEQUENCE [LARGE SCALE GENOMIC DNA]</scope>
    <source>
        <strain evidence="2 3">FGSC 10403</strain>
    </source>
</reference>
<accession>A0AAJ0IDP0</accession>
<name>A0AAJ0IDP0_9PEZI</name>
<feature type="chain" id="PRO_5042551577" description="Secreted protein" evidence="1">
    <location>
        <begin position="30"/>
        <end position="72"/>
    </location>
</feature>
<dbReference type="Proteomes" id="UP001285908">
    <property type="component" value="Unassembled WGS sequence"/>
</dbReference>
<feature type="signal peptide" evidence="1">
    <location>
        <begin position="1"/>
        <end position="29"/>
    </location>
</feature>
<evidence type="ECO:0000313" key="2">
    <source>
        <dbReference type="EMBL" id="KAK3497630.1"/>
    </source>
</evidence>
<dbReference type="AlphaFoldDB" id="A0AAJ0IDP0"/>
<dbReference type="RefSeq" id="XP_062695894.1">
    <property type="nucleotide sequence ID" value="XM_062841949.1"/>
</dbReference>
<dbReference type="GeneID" id="87879571"/>
<gene>
    <name evidence="2" type="ORF">B0T23DRAFT_88955</name>
</gene>
<dbReference type="EMBL" id="JAULSX010000002">
    <property type="protein sequence ID" value="KAK3497630.1"/>
    <property type="molecule type" value="Genomic_DNA"/>
</dbReference>
<evidence type="ECO:0000256" key="1">
    <source>
        <dbReference type="SAM" id="SignalP"/>
    </source>
</evidence>
<proteinExistence type="predicted"/>